<dbReference type="AlphaFoldDB" id="A0AAV0SXI9"/>
<dbReference type="EMBL" id="CANTFL010000007">
    <property type="protein sequence ID" value="CAI5708396.1"/>
    <property type="molecule type" value="Genomic_DNA"/>
</dbReference>
<evidence type="ECO:0000256" key="2">
    <source>
        <dbReference type="SAM" id="SignalP"/>
    </source>
</evidence>
<evidence type="ECO:0008006" key="5">
    <source>
        <dbReference type="Google" id="ProtNLM"/>
    </source>
</evidence>
<accession>A0AAV0SXI9</accession>
<keyword evidence="1" id="KW-1133">Transmembrane helix</keyword>
<keyword evidence="1" id="KW-0472">Membrane</keyword>
<protein>
    <recommendedName>
        <fullName evidence="5">RxLR effector candidate protein</fullName>
    </recommendedName>
</protein>
<keyword evidence="2" id="KW-0732">Signal</keyword>
<evidence type="ECO:0000256" key="1">
    <source>
        <dbReference type="SAM" id="Phobius"/>
    </source>
</evidence>
<reference evidence="3" key="1">
    <citation type="submission" date="2022-12" db="EMBL/GenBank/DDBJ databases">
        <authorList>
            <person name="Webb A."/>
        </authorList>
    </citation>
    <scope>NUCLEOTIDE SEQUENCE</scope>
    <source>
        <strain evidence="3">Hp1</strain>
    </source>
</reference>
<gene>
    <name evidence="3" type="ORF">HBR001_LOCUS81</name>
</gene>
<keyword evidence="1" id="KW-0812">Transmembrane</keyword>
<proteinExistence type="predicted"/>
<sequence>MRLVLVVYALTLCCCSFGRAYGIVPVAEQESGPEIAGMSTGNAVHFLKGSEKEIKAEAEDEERALNPDHIVKLETASERVPFATNFKQFVNKHFQFGDGKSVANAAKAATGDAKTGTDQAKAVAAEAPKEFTKLEAWKIIMKGQVKPLTIIAAIALAGGYVVYLVKG</sequence>
<organism evidence="3 4">
    <name type="scientific">Hyaloperonospora brassicae</name>
    <name type="common">Brassica downy mildew</name>
    <name type="synonym">Peronospora brassicae</name>
    <dbReference type="NCBI Taxonomy" id="162125"/>
    <lineage>
        <taxon>Eukaryota</taxon>
        <taxon>Sar</taxon>
        <taxon>Stramenopiles</taxon>
        <taxon>Oomycota</taxon>
        <taxon>Peronosporomycetes</taxon>
        <taxon>Peronosporales</taxon>
        <taxon>Peronosporaceae</taxon>
        <taxon>Hyaloperonospora</taxon>
    </lineage>
</organism>
<comment type="caution">
    <text evidence="3">The sequence shown here is derived from an EMBL/GenBank/DDBJ whole genome shotgun (WGS) entry which is preliminary data.</text>
</comment>
<feature type="chain" id="PRO_5043538712" description="RxLR effector candidate protein" evidence="2">
    <location>
        <begin position="21"/>
        <end position="167"/>
    </location>
</feature>
<evidence type="ECO:0000313" key="4">
    <source>
        <dbReference type="Proteomes" id="UP001162031"/>
    </source>
</evidence>
<keyword evidence="4" id="KW-1185">Reference proteome</keyword>
<feature type="transmembrane region" description="Helical" evidence="1">
    <location>
        <begin position="148"/>
        <end position="165"/>
    </location>
</feature>
<name>A0AAV0SXI9_HYABA</name>
<feature type="signal peptide" evidence="2">
    <location>
        <begin position="1"/>
        <end position="20"/>
    </location>
</feature>
<evidence type="ECO:0000313" key="3">
    <source>
        <dbReference type="EMBL" id="CAI5708396.1"/>
    </source>
</evidence>
<dbReference type="Proteomes" id="UP001162031">
    <property type="component" value="Unassembled WGS sequence"/>
</dbReference>